<evidence type="ECO:0000256" key="2">
    <source>
        <dbReference type="ARBA" id="ARBA00022723"/>
    </source>
</evidence>
<sequence length="166" mass="18605">MLLADQGAKRSQISRGGNHNMSQPAGLAPWDVLHFSRILRQNRCEVSATSLAPYFSLGTVMEGLSGLLQRLYDVTLEVEEPAPGEVWVTDVYKLAVKHDSEGILGHIYCDFYERVGKPHQDCHFTIRGGKCLPDGSYQSALPNRPELLRYAMAWTGFSLRTFMECI</sequence>
<feature type="domain" description="Peptidase M3A/M3B catalytic" evidence="8">
    <location>
        <begin position="24"/>
        <end position="139"/>
    </location>
</feature>
<organism evidence="9 10">
    <name type="scientific">Chionoecetes opilio</name>
    <name type="common">Atlantic snow crab</name>
    <name type="synonym">Cancer opilio</name>
    <dbReference type="NCBI Taxonomy" id="41210"/>
    <lineage>
        <taxon>Eukaryota</taxon>
        <taxon>Metazoa</taxon>
        <taxon>Ecdysozoa</taxon>
        <taxon>Arthropoda</taxon>
        <taxon>Crustacea</taxon>
        <taxon>Multicrustacea</taxon>
        <taxon>Malacostraca</taxon>
        <taxon>Eumalacostraca</taxon>
        <taxon>Eucarida</taxon>
        <taxon>Decapoda</taxon>
        <taxon>Pleocyemata</taxon>
        <taxon>Brachyura</taxon>
        <taxon>Eubrachyura</taxon>
        <taxon>Majoidea</taxon>
        <taxon>Majidae</taxon>
        <taxon>Chionoecetes</taxon>
    </lineage>
</organism>
<evidence type="ECO:0000313" key="9">
    <source>
        <dbReference type="EMBL" id="KAG0722667.1"/>
    </source>
</evidence>
<dbReference type="Pfam" id="PF01432">
    <property type="entry name" value="Peptidase_M3"/>
    <property type="match status" value="1"/>
</dbReference>
<dbReference type="Gene3D" id="1.10.1370.40">
    <property type="match status" value="1"/>
</dbReference>
<keyword evidence="4 6" id="KW-0862">Zinc</keyword>
<dbReference type="PANTHER" id="PTHR11804:SF79">
    <property type="entry name" value="MITOCHONDRIAL INTERMEDIATE PEPTIDASE"/>
    <property type="match status" value="1"/>
</dbReference>
<keyword evidence="2 6" id="KW-0479">Metal-binding</keyword>
<keyword evidence="1 6" id="KW-0645">Protease</keyword>
<dbReference type="AlphaFoldDB" id="A0A8J4Y8L8"/>
<reference evidence="9" key="1">
    <citation type="submission" date="2020-07" db="EMBL/GenBank/DDBJ databases">
        <title>The High-quality genome of the commercially important snow crab, Chionoecetes opilio.</title>
        <authorList>
            <person name="Jeong J.-H."/>
            <person name="Ryu S."/>
        </authorList>
    </citation>
    <scope>NUCLEOTIDE SEQUENCE</scope>
    <source>
        <strain evidence="9">MADBK_172401_WGS</strain>
        <tissue evidence="9">Digestive gland</tissue>
    </source>
</reference>
<evidence type="ECO:0000256" key="3">
    <source>
        <dbReference type="ARBA" id="ARBA00022801"/>
    </source>
</evidence>
<evidence type="ECO:0000256" key="4">
    <source>
        <dbReference type="ARBA" id="ARBA00022833"/>
    </source>
</evidence>
<dbReference type="PANTHER" id="PTHR11804">
    <property type="entry name" value="PROTEASE M3 THIMET OLIGOPEPTIDASE-RELATED"/>
    <property type="match status" value="1"/>
</dbReference>
<dbReference type="Proteomes" id="UP000770661">
    <property type="component" value="Unassembled WGS sequence"/>
</dbReference>
<dbReference type="OrthoDB" id="17530at2759"/>
<keyword evidence="3 6" id="KW-0378">Hydrolase</keyword>
<evidence type="ECO:0000313" key="10">
    <source>
        <dbReference type="Proteomes" id="UP000770661"/>
    </source>
</evidence>
<dbReference type="InterPro" id="IPR045090">
    <property type="entry name" value="Pept_M3A_M3B"/>
</dbReference>
<comment type="caution">
    <text evidence="9">The sequence shown here is derived from an EMBL/GenBank/DDBJ whole genome shotgun (WGS) entry which is preliminary data.</text>
</comment>
<gene>
    <name evidence="9" type="primary">MIPEP_0</name>
    <name evidence="9" type="ORF">GWK47_044087</name>
</gene>
<protein>
    <submittedName>
        <fullName evidence="9">Mitochondrial intermediate peptidase</fullName>
    </submittedName>
</protein>
<dbReference type="GO" id="GO:0005739">
    <property type="term" value="C:mitochondrion"/>
    <property type="evidence" value="ECO:0007669"/>
    <property type="project" value="TreeGrafter"/>
</dbReference>
<proteinExistence type="inferred from homology"/>
<comment type="similarity">
    <text evidence="6">Belongs to the peptidase M3 family.</text>
</comment>
<dbReference type="InterPro" id="IPR001567">
    <property type="entry name" value="Pept_M3A_M3B_dom"/>
</dbReference>
<dbReference type="GO" id="GO:0004222">
    <property type="term" value="F:metalloendopeptidase activity"/>
    <property type="evidence" value="ECO:0007669"/>
    <property type="project" value="InterPro"/>
</dbReference>
<keyword evidence="10" id="KW-1185">Reference proteome</keyword>
<dbReference type="SUPFAM" id="SSF55486">
    <property type="entry name" value="Metalloproteases ('zincins'), catalytic domain"/>
    <property type="match status" value="1"/>
</dbReference>
<dbReference type="EMBL" id="JACEEZ010009209">
    <property type="protein sequence ID" value="KAG0722667.1"/>
    <property type="molecule type" value="Genomic_DNA"/>
</dbReference>
<dbReference type="GO" id="GO:0006627">
    <property type="term" value="P:protein processing involved in protein targeting to mitochondrion"/>
    <property type="evidence" value="ECO:0007669"/>
    <property type="project" value="TreeGrafter"/>
</dbReference>
<evidence type="ECO:0000256" key="7">
    <source>
        <dbReference type="SAM" id="MobiDB-lite"/>
    </source>
</evidence>
<evidence type="ECO:0000256" key="1">
    <source>
        <dbReference type="ARBA" id="ARBA00022670"/>
    </source>
</evidence>
<dbReference type="GO" id="GO:0046872">
    <property type="term" value="F:metal ion binding"/>
    <property type="evidence" value="ECO:0007669"/>
    <property type="project" value="UniProtKB-UniRule"/>
</dbReference>
<comment type="cofactor">
    <cofactor evidence="6">
        <name>Zn(2+)</name>
        <dbReference type="ChEBI" id="CHEBI:29105"/>
    </cofactor>
    <text evidence="6">Binds 1 zinc ion.</text>
</comment>
<evidence type="ECO:0000256" key="6">
    <source>
        <dbReference type="RuleBase" id="RU003435"/>
    </source>
</evidence>
<keyword evidence="5 6" id="KW-0482">Metalloprotease</keyword>
<name>A0A8J4Y8L8_CHIOP</name>
<accession>A0A8J4Y8L8</accession>
<evidence type="ECO:0000256" key="5">
    <source>
        <dbReference type="ARBA" id="ARBA00023049"/>
    </source>
</evidence>
<feature type="region of interest" description="Disordered" evidence="7">
    <location>
        <begin position="1"/>
        <end position="22"/>
    </location>
</feature>
<dbReference type="GO" id="GO:0006518">
    <property type="term" value="P:peptide metabolic process"/>
    <property type="evidence" value="ECO:0007669"/>
    <property type="project" value="TreeGrafter"/>
</dbReference>
<feature type="compositionally biased region" description="Polar residues" evidence="7">
    <location>
        <begin position="9"/>
        <end position="22"/>
    </location>
</feature>
<evidence type="ECO:0000259" key="8">
    <source>
        <dbReference type="Pfam" id="PF01432"/>
    </source>
</evidence>